<evidence type="ECO:0000313" key="1">
    <source>
        <dbReference type="EMBL" id="OGH69758.1"/>
    </source>
</evidence>
<dbReference type="AlphaFoldDB" id="A0A1F6MDZ0"/>
<evidence type="ECO:0000313" key="2">
    <source>
        <dbReference type="Proteomes" id="UP000177457"/>
    </source>
</evidence>
<organism evidence="1 2">
    <name type="scientific">Candidatus Magasanikbacteria bacterium RIFCSPHIGHO2_02_FULL_51_14</name>
    <dbReference type="NCBI Taxonomy" id="1798683"/>
    <lineage>
        <taxon>Bacteria</taxon>
        <taxon>Candidatus Magasanikiibacteriota</taxon>
    </lineage>
</organism>
<proteinExistence type="predicted"/>
<comment type="caution">
    <text evidence="1">The sequence shown here is derived from an EMBL/GenBank/DDBJ whole genome shotgun (WGS) entry which is preliminary data.</text>
</comment>
<protein>
    <submittedName>
        <fullName evidence="1">Uncharacterized protein</fullName>
    </submittedName>
</protein>
<dbReference type="Proteomes" id="UP000177457">
    <property type="component" value="Unassembled WGS sequence"/>
</dbReference>
<reference evidence="1 2" key="1">
    <citation type="journal article" date="2016" name="Nat. Commun.">
        <title>Thousands of microbial genomes shed light on interconnected biogeochemical processes in an aquifer system.</title>
        <authorList>
            <person name="Anantharaman K."/>
            <person name="Brown C.T."/>
            <person name="Hug L.A."/>
            <person name="Sharon I."/>
            <person name="Castelle C.J."/>
            <person name="Probst A.J."/>
            <person name="Thomas B.C."/>
            <person name="Singh A."/>
            <person name="Wilkins M.J."/>
            <person name="Karaoz U."/>
            <person name="Brodie E.L."/>
            <person name="Williams K.H."/>
            <person name="Hubbard S.S."/>
            <person name="Banfield J.F."/>
        </authorList>
    </citation>
    <scope>NUCLEOTIDE SEQUENCE [LARGE SCALE GENOMIC DNA]</scope>
</reference>
<gene>
    <name evidence="1" type="ORF">A3C90_04805</name>
</gene>
<dbReference type="EMBL" id="MFQE01000064">
    <property type="protein sequence ID" value="OGH69758.1"/>
    <property type="molecule type" value="Genomic_DNA"/>
</dbReference>
<accession>A0A1F6MDZ0</accession>
<name>A0A1F6MDZ0_9BACT</name>
<sequence>MATKDGQRKVRISLDLTPSEYEDLKAMSKAHGITTREALNWARILLKDALSQMEEGRLVGTAADTSGSEFRAYQLLINRFFPSLLP</sequence>